<evidence type="ECO:0000256" key="1">
    <source>
        <dbReference type="SAM" id="MobiDB-lite"/>
    </source>
</evidence>
<dbReference type="Proteomes" id="UP000198348">
    <property type="component" value="Unassembled WGS sequence"/>
</dbReference>
<evidence type="ECO:0000256" key="2">
    <source>
        <dbReference type="SAM" id="Phobius"/>
    </source>
</evidence>
<keyword evidence="4" id="KW-1185">Reference proteome</keyword>
<organism evidence="3 4">
    <name type="scientific">Haloechinothrix alba</name>
    <dbReference type="NCBI Taxonomy" id="664784"/>
    <lineage>
        <taxon>Bacteria</taxon>
        <taxon>Bacillati</taxon>
        <taxon>Actinomycetota</taxon>
        <taxon>Actinomycetes</taxon>
        <taxon>Pseudonocardiales</taxon>
        <taxon>Pseudonocardiaceae</taxon>
        <taxon>Haloechinothrix</taxon>
    </lineage>
</organism>
<sequence>MHRPSGERALGSIDTPNAVRGASTGFTVLLLGGLLMPLVATVAPPLGGVWLTATAILAFGIAGARIGNSALPARHGAVAAVGSYLLIVPLLMMHSASRDPLQMAMTLVAAIAVGALTGWLKARIGSDQREPGPVARSSAPPHRASGTRVTQARRRRGRR</sequence>
<reference evidence="3 4" key="1">
    <citation type="submission" date="2017-06" db="EMBL/GenBank/DDBJ databases">
        <authorList>
            <person name="Kim H.J."/>
            <person name="Triplett B.A."/>
        </authorList>
    </citation>
    <scope>NUCLEOTIDE SEQUENCE [LARGE SCALE GENOMIC DNA]</scope>
    <source>
        <strain evidence="3 4">DSM 45207</strain>
    </source>
</reference>
<keyword evidence="2" id="KW-1133">Transmembrane helix</keyword>
<gene>
    <name evidence="3" type="ORF">SAMN06265360_12254</name>
</gene>
<keyword evidence="2" id="KW-0472">Membrane</keyword>
<name>A0A238ZLN9_9PSEU</name>
<feature type="transmembrane region" description="Helical" evidence="2">
    <location>
        <begin position="21"/>
        <end position="40"/>
    </location>
</feature>
<proteinExistence type="predicted"/>
<accession>A0A238ZLN9</accession>
<dbReference type="AlphaFoldDB" id="A0A238ZLN9"/>
<evidence type="ECO:0000313" key="4">
    <source>
        <dbReference type="Proteomes" id="UP000198348"/>
    </source>
</evidence>
<evidence type="ECO:0000313" key="3">
    <source>
        <dbReference type="EMBL" id="SNR84277.1"/>
    </source>
</evidence>
<protein>
    <submittedName>
        <fullName evidence="3">Uncharacterized protein</fullName>
    </submittedName>
</protein>
<feature type="region of interest" description="Disordered" evidence="1">
    <location>
        <begin position="127"/>
        <end position="159"/>
    </location>
</feature>
<keyword evidence="2" id="KW-0812">Transmembrane</keyword>
<feature type="transmembrane region" description="Helical" evidence="2">
    <location>
        <begin position="46"/>
        <end position="64"/>
    </location>
</feature>
<dbReference type="EMBL" id="FZNW01000022">
    <property type="protein sequence ID" value="SNR84277.1"/>
    <property type="molecule type" value="Genomic_DNA"/>
</dbReference>
<feature type="transmembrane region" description="Helical" evidence="2">
    <location>
        <begin position="76"/>
        <end position="95"/>
    </location>
</feature>
<feature type="transmembrane region" description="Helical" evidence="2">
    <location>
        <begin position="101"/>
        <end position="120"/>
    </location>
</feature>